<evidence type="ECO:0000313" key="1">
    <source>
        <dbReference type="EMBL" id="CEG48320.1"/>
    </source>
</evidence>
<dbReference type="EMBL" id="CCYD01002939">
    <property type="protein sequence ID" value="CEG48320.1"/>
    <property type="molecule type" value="Genomic_DNA"/>
</dbReference>
<protein>
    <submittedName>
        <fullName evidence="1">Uncharacterized protein</fullName>
    </submittedName>
</protein>
<sequence>MAKLAASASTGAIFIKTALGARTSRYGEGDEDLNLQQLLSPQASKYLVGSATESSLVIEAAPLDLEVAKSQEEWVHHTNFDMDESGTSHHVRRHQQRTLFNTTQLSPLMKQYFRSPTKHVTKANFVHRTTPSADCVVGGEDTFQMSYQRKLQKGYAAEAWRQHKIHIKEIQKEQKDTAREIALLHETRGSVLSSGKKGLQAYCTALMSRQRKLPSKHTVLQLDN</sequence>
<organism evidence="1 2">
    <name type="scientific">Plasmopara halstedii</name>
    <name type="common">Downy mildew of sunflower</name>
    <dbReference type="NCBI Taxonomy" id="4781"/>
    <lineage>
        <taxon>Eukaryota</taxon>
        <taxon>Sar</taxon>
        <taxon>Stramenopiles</taxon>
        <taxon>Oomycota</taxon>
        <taxon>Peronosporomycetes</taxon>
        <taxon>Peronosporales</taxon>
        <taxon>Peronosporaceae</taxon>
        <taxon>Plasmopara</taxon>
    </lineage>
</organism>
<dbReference type="OrthoDB" id="192208at2759"/>
<proteinExistence type="predicted"/>
<dbReference type="Proteomes" id="UP000054928">
    <property type="component" value="Unassembled WGS sequence"/>
</dbReference>
<reference evidence="2" key="1">
    <citation type="submission" date="2014-09" db="EMBL/GenBank/DDBJ databases">
        <authorList>
            <person name="Sharma Rahul"/>
            <person name="Thines Marco"/>
        </authorList>
    </citation>
    <scope>NUCLEOTIDE SEQUENCE [LARGE SCALE GENOMIC DNA]</scope>
</reference>
<evidence type="ECO:0000313" key="2">
    <source>
        <dbReference type="Proteomes" id="UP000054928"/>
    </source>
</evidence>
<dbReference type="GeneID" id="36401202"/>
<keyword evidence="2" id="KW-1185">Reference proteome</keyword>
<dbReference type="RefSeq" id="XP_024584689.1">
    <property type="nucleotide sequence ID" value="XM_024719385.1"/>
</dbReference>
<dbReference type="AlphaFoldDB" id="A0A0P1B249"/>
<accession>A0A0P1B249</accession>
<name>A0A0P1B249_PLAHL</name>